<sequence length="279" mass="31206">MKVKSLSILGLLVGCLVGLTACGQSESSKEPSPEEIAFAKVAKMDEQNVWFLIEGDKTAKTPISQDARIDSVIVTKAGKYKMFKTGTGKLTLANISTMDNAEIINNAEKFDQDRFDNKLKTDSDDYNSILQSAQDELKAEKGREFADQNKIKDLEEKIPLLENDIENLKSIAYQLPIWKDISVEIIKGNDGEEPKSENISFSYTYLSSPIWNFSSFNELSSEGDKVEIIENSKKVELAVPVAPAEVNKKTFTGYTNQNMETILVKQIKNSNQKMILDKE</sequence>
<reference evidence="2 3" key="1">
    <citation type="submission" date="2021-03" db="EMBL/GenBank/DDBJ databases">
        <title>Enterococcal diversity collection.</title>
        <authorList>
            <person name="Gilmore M.S."/>
            <person name="Schwartzman J."/>
            <person name="Van Tyne D."/>
            <person name="Martin M."/>
            <person name="Earl A.M."/>
            <person name="Manson A.L."/>
            <person name="Straub T."/>
            <person name="Salamzade R."/>
            <person name="Saavedra J."/>
            <person name="Lebreton F."/>
            <person name="Prichula J."/>
            <person name="Schaufler K."/>
            <person name="Gaca A."/>
            <person name="Sgardioli B."/>
            <person name="Wagenaar J."/>
            <person name="Strong T."/>
        </authorList>
    </citation>
    <scope>NUCLEOTIDE SEQUENCE [LARGE SCALE GENOMIC DNA]</scope>
    <source>
        <strain evidence="2 3">MSG2901</strain>
    </source>
</reference>
<evidence type="ECO:0008006" key="4">
    <source>
        <dbReference type="Google" id="ProtNLM"/>
    </source>
</evidence>
<keyword evidence="3" id="KW-1185">Reference proteome</keyword>
<organism evidence="2 3">
    <name type="scientific">Candidatus Enterococcus courvalinii</name>
    <dbReference type="NCBI Taxonomy" id="2815329"/>
    <lineage>
        <taxon>Bacteria</taxon>
        <taxon>Bacillati</taxon>
        <taxon>Bacillota</taxon>
        <taxon>Bacilli</taxon>
        <taxon>Lactobacillales</taxon>
        <taxon>Enterococcaceae</taxon>
        <taxon>Enterococcus</taxon>
    </lineage>
</organism>
<evidence type="ECO:0000256" key="1">
    <source>
        <dbReference type="SAM" id="SignalP"/>
    </source>
</evidence>
<proteinExistence type="predicted"/>
<feature type="chain" id="PRO_5045442921" description="Lipoprotein" evidence="1">
    <location>
        <begin position="24"/>
        <end position="279"/>
    </location>
</feature>
<comment type="caution">
    <text evidence="2">The sequence shown here is derived from an EMBL/GenBank/DDBJ whole genome shotgun (WGS) entry which is preliminary data.</text>
</comment>
<dbReference type="Proteomes" id="UP000664832">
    <property type="component" value="Unassembled WGS sequence"/>
</dbReference>
<dbReference type="RefSeq" id="WP_206898364.1">
    <property type="nucleotide sequence ID" value="NZ_JAFLWI010000005.1"/>
</dbReference>
<accession>A0ABS3I193</accession>
<name>A0ABS3I193_9ENTE</name>
<gene>
    <name evidence="2" type="ORF">JZO71_04295</name>
</gene>
<evidence type="ECO:0000313" key="2">
    <source>
        <dbReference type="EMBL" id="MBO0481546.1"/>
    </source>
</evidence>
<evidence type="ECO:0000313" key="3">
    <source>
        <dbReference type="Proteomes" id="UP000664832"/>
    </source>
</evidence>
<feature type="signal peptide" evidence="1">
    <location>
        <begin position="1"/>
        <end position="23"/>
    </location>
</feature>
<keyword evidence="1" id="KW-0732">Signal</keyword>
<protein>
    <recommendedName>
        <fullName evidence="4">Lipoprotein</fullName>
    </recommendedName>
</protein>
<dbReference type="PROSITE" id="PS51257">
    <property type="entry name" value="PROKAR_LIPOPROTEIN"/>
    <property type="match status" value="1"/>
</dbReference>
<dbReference type="EMBL" id="JAFLWI010000005">
    <property type="protein sequence ID" value="MBO0481546.1"/>
    <property type="molecule type" value="Genomic_DNA"/>
</dbReference>